<evidence type="ECO:0000313" key="8">
    <source>
        <dbReference type="Proteomes" id="UP000199475"/>
    </source>
</evidence>
<evidence type="ECO:0000256" key="4">
    <source>
        <dbReference type="ARBA" id="ARBA00023125"/>
    </source>
</evidence>
<evidence type="ECO:0000256" key="3">
    <source>
        <dbReference type="ARBA" id="ARBA00022578"/>
    </source>
</evidence>
<accession>A0A1G9L5L5</accession>
<evidence type="ECO:0000256" key="2">
    <source>
        <dbReference type="ARBA" id="ARBA00010961"/>
    </source>
</evidence>
<keyword evidence="6" id="KW-0814">Transposable element</keyword>
<gene>
    <name evidence="7" type="ORF">SAMN04488242_2032</name>
</gene>
<dbReference type="PANTHER" id="PTHR33217">
    <property type="entry name" value="TRANSPOSASE FOR INSERTION SEQUENCE ELEMENT IS1081"/>
    <property type="match status" value="1"/>
</dbReference>
<evidence type="ECO:0000256" key="1">
    <source>
        <dbReference type="ARBA" id="ARBA00002190"/>
    </source>
</evidence>
<reference evidence="7 8" key="1">
    <citation type="submission" date="2016-10" db="EMBL/GenBank/DDBJ databases">
        <authorList>
            <person name="de Groot N.N."/>
        </authorList>
    </citation>
    <scope>NUCLEOTIDE SEQUENCE [LARGE SCALE GENOMIC DNA]</scope>
    <source>
        <strain evidence="7 8">CGMCC 1.9159</strain>
    </source>
</reference>
<dbReference type="EMBL" id="FNGP01000003">
    <property type="protein sequence ID" value="SDL57116.1"/>
    <property type="molecule type" value="Genomic_DNA"/>
</dbReference>
<evidence type="ECO:0000256" key="6">
    <source>
        <dbReference type="RuleBase" id="RU365089"/>
    </source>
</evidence>
<comment type="similarity">
    <text evidence="2 6">Belongs to the transposase mutator family.</text>
</comment>
<dbReference type="GO" id="GO:0003677">
    <property type="term" value="F:DNA binding"/>
    <property type="evidence" value="ECO:0007669"/>
    <property type="project" value="UniProtKB-UniRule"/>
</dbReference>
<keyword evidence="3 6" id="KW-0815">Transposition</keyword>
<keyword evidence="8" id="KW-1185">Reference proteome</keyword>
<dbReference type="AlphaFoldDB" id="A0A1G9L5L5"/>
<sequence length="292" mass="31712">MTHQHQSALRGLITELLDGNEDLPRGEAMRRLLEASLQELIEAEVTAKIGAGCYERTEQRTTRRNGSRPKQLATGAGTLELAIPKLREGAFFPSLLEPRRRVDQALWSVIAQARIGGVSTRRVDALVKALGNEAGISRSTVSRICGEIDEYVGVFLERRLDDAGIWYPYLWLDATYLDVRTGGRVVSQAVVVATGCGVNGHREVLGMAIGDAETTDFWTGFLRSLRERGLKVATAEDPLGVAVVVSDAHEGLKHAIKAILPGAAWQRSLVKIGGGGSVPPVHPHRRERTLAA</sequence>
<organism evidence="7 8">
    <name type="scientific">Tessaracoccus oleiagri</name>
    <dbReference type="NCBI Taxonomy" id="686624"/>
    <lineage>
        <taxon>Bacteria</taxon>
        <taxon>Bacillati</taxon>
        <taxon>Actinomycetota</taxon>
        <taxon>Actinomycetes</taxon>
        <taxon>Propionibacteriales</taxon>
        <taxon>Propionibacteriaceae</taxon>
        <taxon>Tessaracoccus</taxon>
    </lineage>
</organism>
<keyword evidence="4 6" id="KW-0238">DNA-binding</keyword>
<dbReference type="Proteomes" id="UP000199475">
    <property type="component" value="Unassembled WGS sequence"/>
</dbReference>
<name>A0A1G9L5L5_9ACTN</name>
<dbReference type="PANTHER" id="PTHR33217:SF7">
    <property type="entry name" value="TRANSPOSASE FOR INSERTION SEQUENCE ELEMENT IS1081"/>
    <property type="match status" value="1"/>
</dbReference>
<dbReference type="InterPro" id="IPR001207">
    <property type="entry name" value="Transposase_mutator"/>
</dbReference>
<dbReference type="GO" id="GO:0004803">
    <property type="term" value="F:transposase activity"/>
    <property type="evidence" value="ECO:0007669"/>
    <property type="project" value="UniProtKB-UniRule"/>
</dbReference>
<dbReference type="NCBIfam" id="NF033543">
    <property type="entry name" value="transpos_IS256"/>
    <property type="match status" value="1"/>
</dbReference>
<comment type="function">
    <text evidence="1 6">Required for the transposition of the insertion element.</text>
</comment>
<proteinExistence type="inferred from homology"/>
<dbReference type="Pfam" id="PF00872">
    <property type="entry name" value="Transposase_mut"/>
    <property type="match status" value="1"/>
</dbReference>
<evidence type="ECO:0000256" key="5">
    <source>
        <dbReference type="ARBA" id="ARBA00023172"/>
    </source>
</evidence>
<dbReference type="GO" id="GO:0006313">
    <property type="term" value="P:DNA transposition"/>
    <property type="evidence" value="ECO:0007669"/>
    <property type="project" value="UniProtKB-UniRule"/>
</dbReference>
<protein>
    <recommendedName>
        <fullName evidence="6">Mutator family transposase</fullName>
    </recommendedName>
</protein>
<dbReference type="STRING" id="686624.SAMN04488242_2032"/>
<keyword evidence="5 6" id="KW-0233">DNA recombination</keyword>
<evidence type="ECO:0000313" key="7">
    <source>
        <dbReference type="EMBL" id="SDL57116.1"/>
    </source>
</evidence>